<feature type="compositionally biased region" description="Low complexity" evidence="1">
    <location>
        <begin position="243"/>
        <end position="262"/>
    </location>
</feature>
<evidence type="ECO:0000313" key="3">
    <source>
        <dbReference type="Proteomes" id="UP001286456"/>
    </source>
</evidence>
<feature type="region of interest" description="Disordered" evidence="1">
    <location>
        <begin position="290"/>
        <end position="356"/>
    </location>
</feature>
<feature type="compositionally biased region" description="Low complexity" evidence="1">
    <location>
        <begin position="194"/>
        <end position="214"/>
    </location>
</feature>
<organism evidence="2 3">
    <name type="scientific">Cercophora scortea</name>
    <dbReference type="NCBI Taxonomy" id="314031"/>
    <lineage>
        <taxon>Eukaryota</taxon>
        <taxon>Fungi</taxon>
        <taxon>Dikarya</taxon>
        <taxon>Ascomycota</taxon>
        <taxon>Pezizomycotina</taxon>
        <taxon>Sordariomycetes</taxon>
        <taxon>Sordariomycetidae</taxon>
        <taxon>Sordariales</taxon>
        <taxon>Lasiosphaeriaceae</taxon>
        <taxon>Cercophora</taxon>
    </lineage>
</organism>
<name>A0AAE0J3W7_9PEZI</name>
<dbReference type="Proteomes" id="UP001286456">
    <property type="component" value="Unassembled WGS sequence"/>
</dbReference>
<dbReference type="AlphaFoldDB" id="A0AAE0J3W7"/>
<sequence length="554" mass="60356">MQGANVEMDSHQLPPQPGSPSRFIYNCDSRQPTPYNPTAGDKRDCEEYFSDFPTVSSMPASSFPPGPEFLNTANRYSSEAGYGYIPASPHVLRPPGLNGPGYDRVETCHEPYYPPLAHRASQSGSGELAGHQRQLPQLNPGPYSSYTQPPAQQTPMQWRQDSLVPQEFSGEPQTIVGSQWSTINPRYSQLPSLPQDDTSTSPLSSPSSDASSVTIIRGADDMAPGSPPDRYSEDDEGDEYQETTTTTARAPSASAASATSSSADMMIQEVQSICLAATKRYIRAYIANRKARASSPAARRSLATDIEARRNRNNLPTGAARTRHSRTQRYAPYVPHPSHRTKQTESSTPASSSYSANEYAAERMDVDLPSDTGSARGRLYESESETLVSFAAARKFKTSSSTTGVDDIVCTNSLLANVSTICSLLWRRAGHSRLDELGVEGRAARDMADLLAWGETVVFGGWSVDGDSSGDDDDDDDDDGDMTPRAAIMNSGLVRLRGSGHEGGVDDVRFDAEAELPMCWRVVRAGRLFCEFLGDWRGLEKMERFTHVLDSGDV</sequence>
<feature type="region of interest" description="Disordered" evidence="1">
    <location>
        <begin position="463"/>
        <end position="484"/>
    </location>
</feature>
<protein>
    <submittedName>
        <fullName evidence="2">Uncharacterized protein</fullName>
    </submittedName>
</protein>
<feature type="region of interest" description="Disordered" evidence="1">
    <location>
        <begin position="114"/>
        <end position="262"/>
    </location>
</feature>
<dbReference type="EMBL" id="JAUEPO010000001">
    <property type="protein sequence ID" value="KAK3336472.1"/>
    <property type="molecule type" value="Genomic_DNA"/>
</dbReference>
<feature type="compositionally biased region" description="Acidic residues" evidence="1">
    <location>
        <begin position="232"/>
        <end position="241"/>
    </location>
</feature>
<keyword evidence="3" id="KW-1185">Reference proteome</keyword>
<reference evidence="2" key="1">
    <citation type="journal article" date="2023" name="Mol. Phylogenet. Evol.">
        <title>Genome-scale phylogeny and comparative genomics of the fungal order Sordariales.</title>
        <authorList>
            <person name="Hensen N."/>
            <person name="Bonometti L."/>
            <person name="Westerberg I."/>
            <person name="Brannstrom I.O."/>
            <person name="Guillou S."/>
            <person name="Cros-Aarteil S."/>
            <person name="Calhoun S."/>
            <person name="Haridas S."/>
            <person name="Kuo A."/>
            <person name="Mondo S."/>
            <person name="Pangilinan J."/>
            <person name="Riley R."/>
            <person name="LaButti K."/>
            <person name="Andreopoulos B."/>
            <person name="Lipzen A."/>
            <person name="Chen C."/>
            <person name="Yan M."/>
            <person name="Daum C."/>
            <person name="Ng V."/>
            <person name="Clum A."/>
            <person name="Steindorff A."/>
            <person name="Ohm R.A."/>
            <person name="Martin F."/>
            <person name="Silar P."/>
            <person name="Natvig D.O."/>
            <person name="Lalanne C."/>
            <person name="Gautier V."/>
            <person name="Ament-Velasquez S.L."/>
            <person name="Kruys A."/>
            <person name="Hutchinson M.I."/>
            <person name="Powell A.J."/>
            <person name="Barry K."/>
            <person name="Miller A.N."/>
            <person name="Grigoriev I.V."/>
            <person name="Debuchy R."/>
            <person name="Gladieux P."/>
            <person name="Hiltunen Thoren M."/>
            <person name="Johannesson H."/>
        </authorList>
    </citation>
    <scope>NUCLEOTIDE SEQUENCE</scope>
    <source>
        <strain evidence="2">SMH4131-1</strain>
    </source>
</reference>
<gene>
    <name evidence="2" type="ORF">B0T19DRAFT_39959</name>
</gene>
<feature type="compositionally biased region" description="Polar residues" evidence="1">
    <location>
        <begin position="171"/>
        <end position="192"/>
    </location>
</feature>
<proteinExistence type="predicted"/>
<comment type="caution">
    <text evidence="2">The sequence shown here is derived from an EMBL/GenBank/DDBJ whole genome shotgun (WGS) entry which is preliminary data.</text>
</comment>
<reference evidence="2" key="2">
    <citation type="submission" date="2023-06" db="EMBL/GenBank/DDBJ databases">
        <authorList>
            <consortium name="Lawrence Berkeley National Laboratory"/>
            <person name="Haridas S."/>
            <person name="Hensen N."/>
            <person name="Bonometti L."/>
            <person name="Westerberg I."/>
            <person name="Brannstrom I.O."/>
            <person name="Guillou S."/>
            <person name="Cros-Aarteil S."/>
            <person name="Calhoun S."/>
            <person name="Kuo A."/>
            <person name="Mondo S."/>
            <person name="Pangilinan J."/>
            <person name="Riley R."/>
            <person name="Labutti K."/>
            <person name="Andreopoulos B."/>
            <person name="Lipzen A."/>
            <person name="Chen C."/>
            <person name="Yanf M."/>
            <person name="Daum C."/>
            <person name="Ng V."/>
            <person name="Clum A."/>
            <person name="Steindorff A."/>
            <person name="Ohm R."/>
            <person name="Martin F."/>
            <person name="Silar P."/>
            <person name="Natvig D."/>
            <person name="Lalanne C."/>
            <person name="Gautier V."/>
            <person name="Ament-Velasquez S.L."/>
            <person name="Kruys A."/>
            <person name="Hutchinson M.I."/>
            <person name="Powell A.J."/>
            <person name="Barry K."/>
            <person name="Miller A.N."/>
            <person name="Grigoriev I.V."/>
            <person name="Debuchy R."/>
            <person name="Gladieux P."/>
            <person name="Thoren M.H."/>
            <person name="Johannesson H."/>
        </authorList>
    </citation>
    <scope>NUCLEOTIDE SEQUENCE</scope>
    <source>
        <strain evidence="2">SMH4131-1</strain>
    </source>
</reference>
<evidence type="ECO:0000256" key="1">
    <source>
        <dbReference type="SAM" id="MobiDB-lite"/>
    </source>
</evidence>
<evidence type="ECO:0000313" key="2">
    <source>
        <dbReference type="EMBL" id="KAK3336472.1"/>
    </source>
</evidence>
<feature type="compositionally biased region" description="Polar residues" evidence="1">
    <location>
        <begin position="134"/>
        <end position="160"/>
    </location>
</feature>
<feature type="compositionally biased region" description="Low complexity" evidence="1">
    <location>
        <begin position="346"/>
        <end position="356"/>
    </location>
</feature>
<feature type="region of interest" description="Disordered" evidence="1">
    <location>
        <begin position="1"/>
        <end position="44"/>
    </location>
</feature>
<feature type="compositionally biased region" description="Low complexity" evidence="1">
    <location>
        <begin position="293"/>
        <end position="303"/>
    </location>
</feature>
<feature type="compositionally biased region" description="Acidic residues" evidence="1">
    <location>
        <begin position="468"/>
        <end position="481"/>
    </location>
</feature>
<accession>A0AAE0J3W7</accession>